<sequence>MTNWLGLLISVIYIVLIISISVFCYKKKKFSLEDSRKFVHVGMCNWWLIAMIFFDQWIYACILPLLFVIINFINLKTDKIPGIERKGKDKTFGTVWYAIAMLILAFVLFRYPDYQYIGAIAILILGYGDGIGGLVSEYIGRHKFPIPHKTAEGSFTVFIISFIIAAALLEALAMTDMTITYAFFIACFATITELFSVGGIDNFTVPLFTALCTFLLMTEPTFLKFGIAFSITGIIVFVSMLNGLLTYGGGFAAMVLGTAVFYLNGPVVFWALILFFVTSAMLEHYHKKPKKDKVKDIRDVIENGLPCLLFGIMYYATGSEIALVCEMTAIAGVTADTWSSGLGYFSKEKVRSILTWKPIPKGESGGVTRLGMAGAVFGALFIALFSSVLGGDNIIPRFAIVFFFGVFTSLLDSLFGILLQVKYYDEKEGVILEKKPKSMKGIRKVSGYDFITNGMVNFLTSMIAALLAGMVAFLV</sequence>
<keyword evidence="3 6" id="KW-0812">Transmembrane</keyword>
<keyword evidence="4 6" id="KW-1133">Transmembrane helix</keyword>
<comment type="caution">
    <text evidence="7">The sequence shown here is derived from an EMBL/GenBank/DDBJ whole genome shotgun (WGS) entry which is preliminary data.</text>
</comment>
<protein>
    <submittedName>
        <fullName evidence="7">DUF92 domain-containing protein</fullName>
    </submittedName>
</protein>
<evidence type="ECO:0000256" key="5">
    <source>
        <dbReference type="ARBA" id="ARBA00023136"/>
    </source>
</evidence>
<comment type="similarity">
    <text evidence="2">Belongs to the TMEM19 family.</text>
</comment>
<feature type="transmembrane region" description="Helical" evidence="6">
    <location>
        <begin position="394"/>
        <end position="419"/>
    </location>
</feature>
<evidence type="ECO:0000256" key="2">
    <source>
        <dbReference type="ARBA" id="ARBA00009012"/>
    </source>
</evidence>
<gene>
    <name evidence="7" type="ORF">IAC85_00555</name>
</gene>
<evidence type="ECO:0000256" key="6">
    <source>
        <dbReference type="SAM" id="Phobius"/>
    </source>
</evidence>
<comment type="subcellular location">
    <subcellularLocation>
        <location evidence="1">Membrane</location>
        <topology evidence="1">Multi-pass membrane protein</topology>
    </subcellularLocation>
</comment>
<feature type="transmembrane region" description="Helical" evidence="6">
    <location>
        <begin position="225"/>
        <end position="245"/>
    </location>
</feature>
<dbReference type="InterPro" id="IPR002794">
    <property type="entry name" value="DUF92_TMEM19"/>
</dbReference>
<feature type="transmembrane region" description="Helical" evidence="6">
    <location>
        <begin position="93"/>
        <end position="109"/>
    </location>
</feature>
<feature type="transmembrane region" description="Helical" evidence="6">
    <location>
        <begin position="46"/>
        <end position="73"/>
    </location>
</feature>
<feature type="transmembrane region" description="Helical" evidence="6">
    <location>
        <begin position="450"/>
        <end position="474"/>
    </location>
</feature>
<feature type="transmembrane region" description="Helical" evidence="6">
    <location>
        <begin position="251"/>
        <end position="277"/>
    </location>
</feature>
<feature type="transmembrane region" description="Helical" evidence="6">
    <location>
        <begin position="155"/>
        <end position="172"/>
    </location>
</feature>
<feature type="transmembrane region" description="Helical" evidence="6">
    <location>
        <begin position="366"/>
        <end position="388"/>
    </location>
</feature>
<dbReference type="AlphaFoldDB" id="A0A9D0YYQ7"/>
<evidence type="ECO:0000256" key="4">
    <source>
        <dbReference type="ARBA" id="ARBA00022989"/>
    </source>
</evidence>
<feature type="non-terminal residue" evidence="7">
    <location>
        <position position="475"/>
    </location>
</feature>
<dbReference type="Pfam" id="PF01940">
    <property type="entry name" value="DUF92"/>
    <property type="match status" value="1"/>
</dbReference>
<keyword evidence="5 6" id="KW-0472">Membrane</keyword>
<dbReference type="GO" id="GO:0016020">
    <property type="term" value="C:membrane"/>
    <property type="evidence" value="ECO:0007669"/>
    <property type="project" value="UniProtKB-SubCell"/>
</dbReference>
<dbReference type="PANTHER" id="PTHR13353">
    <property type="entry name" value="TRANSMEMBRANE PROTEIN 19"/>
    <property type="match status" value="1"/>
</dbReference>
<dbReference type="EMBL" id="DVFU01000014">
    <property type="protein sequence ID" value="HIQ64209.1"/>
    <property type="molecule type" value="Genomic_DNA"/>
</dbReference>
<reference evidence="7" key="2">
    <citation type="journal article" date="2021" name="PeerJ">
        <title>Extensive microbial diversity within the chicken gut microbiome revealed by metagenomics and culture.</title>
        <authorList>
            <person name="Gilroy R."/>
            <person name="Ravi A."/>
            <person name="Getino M."/>
            <person name="Pursley I."/>
            <person name="Horton D.L."/>
            <person name="Alikhan N.F."/>
            <person name="Baker D."/>
            <person name="Gharbi K."/>
            <person name="Hall N."/>
            <person name="Watson M."/>
            <person name="Adriaenssens E.M."/>
            <person name="Foster-Nyarko E."/>
            <person name="Jarju S."/>
            <person name="Secka A."/>
            <person name="Antonio M."/>
            <person name="Oren A."/>
            <person name="Chaudhuri R.R."/>
            <person name="La Ragione R."/>
            <person name="Hildebrand F."/>
            <person name="Pallen M.J."/>
        </authorList>
    </citation>
    <scope>NUCLEOTIDE SEQUENCE</scope>
    <source>
        <strain evidence="7">CHK165-10780</strain>
    </source>
</reference>
<accession>A0A9D0YYQ7</accession>
<evidence type="ECO:0000313" key="7">
    <source>
        <dbReference type="EMBL" id="HIQ64209.1"/>
    </source>
</evidence>
<proteinExistence type="inferred from homology"/>
<dbReference type="Proteomes" id="UP000886725">
    <property type="component" value="Unassembled WGS sequence"/>
</dbReference>
<evidence type="ECO:0000313" key="8">
    <source>
        <dbReference type="Proteomes" id="UP000886725"/>
    </source>
</evidence>
<evidence type="ECO:0000256" key="3">
    <source>
        <dbReference type="ARBA" id="ARBA00022692"/>
    </source>
</evidence>
<feature type="transmembrane region" description="Helical" evidence="6">
    <location>
        <begin position="179"/>
        <end position="197"/>
    </location>
</feature>
<organism evidence="7 8">
    <name type="scientific">Candidatus Faecenecus gallistercoris</name>
    <dbReference type="NCBI Taxonomy" id="2840793"/>
    <lineage>
        <taxon>Bacteria</taxon>
        <taxon>Bacillati</taxon>
        <taxon>Bacillota</taxon>
        <taxon>Bacillota incertae sedis</taxon>
        <taxon>Candidatus Faecenecus</taxon>
    </lineage>
</organism>
<name>A0A9D0YYQ7_9FIRM</name>
<feature type="transmembrane region" description="Helical" evidence="6">
    <location>
        <begin position="6"/>
        <end position="25"/>
    </location>
</feature>
<dbReference type="PANTHER" id="PTHR13353:SF5">
    <property type="entry name" value="TRANSMEMBRANE PROTEIN 19"/>
    <property type="match status" value="1"/>
</dbReference>
<feature type="transmembrane region" description="Helical" evidence="6">
    <location>
        <begin position="116"/>
        <end position="135"/>
    </location>
</feature>
<evidence type="ECO:0000256" key="1">
    <source>
        <dbReference type="ARBA" id="ARBA00004141"/>
    </source>
</evidence>
<reference evidence="7" key="1">
    <citation type="submission" date="2020-10" db="EMBL/GenBank/DDBJ databases">
        <authorList>
            <person name="Gilroy R."/>
        </authorList>
    </citation>
    <scope>NUCLEOTIDE SEQUENCE</scope>
    <source>
        <strain evidence="7">CHK165-10780</strain>
    </source>
</reference>